<sequence>MKTSERADAEFTAFVEGAQPRLSRVAVLITGNRATAEDLVQEALIRTYVNWGKVRPEGAYSYTRRILVNLNTDRWRRRHLEPALGDVGDDHTSSTAARAYATVDHRDDIVQELAGLSQRERTIVVLRYYLDLSERQVAEELDISVGTVKSTCSRALSRLSSERVEEGRLS</sequence>
<accession>A0A0A0J961</accession>
<dbReference type="InterPro" id="IPR039425">
    <property type="entry name" value="RNA_pol_sigma-70-like"/>
</dbReference>
<dbReference type="Pfam" id="PF04542">
    <property type="entry name" value="Sigma70_r2"/>
    <property type="match status" value="1"/>
</dbReference>
<dbReference type="NCBIfam" id="TIGR02937">
    <property type="entry name" value="sigma70-ECF"/>
    <property type="match status" value="1"/>
</dbReference>
<dbReference type="InterPro" id="IPR013324">
    <property type="entry name" value="RNA_pol_sigma_r3/r4-like"/>
</dbReference>
<evidence type="ECO:0000256" key="2">
    <source>
        <dbReference type="ARBA" id="ARBA00023015"/>
    </source>
</evidence>
<keyword evidence="9" id="KW-1185">Reference proteome</keyword>
<dbReference type="SUPFAM" id="SSF88946">
    <property type="entry name" value="Sigma2 domain of RNA polymerase sigma factors"/>
    <property type="match status" value="1"/>
</dbReference>
<keyword evidence="5" id="KW-0804">Transcription</keyword>
<dbReference type="Pfam" id="PF08281">
    <property type="entry name" value="Sigma70_r4_2"/>
    <property type="match status" value="1"/>
</dbReference>
<dbReference type="eggNOG" id="COG1595">
    <property type="taxonomic scope" value="Bacteria"/>
</dbReference>
<dbReference type="EMBL" id="AVPJ01000006">
    <property type="protein sequence ID" value="KGN32547.1"/>
    <property type="molecule type" value="Genomic_DNA"/>
</dbReference>
<evidence type="ECO:0000259" key="7">
    <source>
        <dbReference type="Pfam" id="PF08281"/>
    </source>
</evidence>
<reference evidence="8 9" key="1">
    <citation type="submission" date="2013-08" db="EMBL/GenBank/DDBJ databases">
        <title>The genome sequence of Knoellia sinensis.</title>
        <authorList>
            <person name="Zhu W."/>
            <person name="Wang G."/>
        </authorList>
    </citation>
    <scope>NUCLEOTIDE SEQUENCE [LARGE SCALE GENOMIC DNA]</scope>
    <source>
        <strain evidence="8 9">KCTC 19936</strain>
    </source>
</reference>
<dbReference type="InterPro" id="IPR013249">
    <property type="entry name" value="RNA_pol_sigma70_r4_t2"/>
</dbReference>
<comment type="similarity">
    <text evidence="1">Belongs to the sigma-70 factor family. ECF subfamily.</text>
</comment>
<evidence type="ECO:0000259" key="6">
    <source>
        <dbReference type="Pfam" id="PF04542"/>
    </source>
</evidence>
<dbReference type="InterPro" id="IPR007627">
    <property type="entry name" value="RNA_pol_sigma70_r2"/>
</dbReference>
<name>A0A0A0J961_9MICO</name>
<comment type="caution">
    <text evidence="8">The sequence shown here is derived from an EMBL/GenBank/DDBJ whole genome shotgun (WGS) entry which is preliminary data.</text>
</comment>
<dbReference type="SUPFAM" id="SSF88659">
    <property type="entry name" value="Sigma3 and sigma4 domains of RNA polymerase sigma factors"/>
    <property type="match status" value="1"/>
</dbReference>
<evidence type="ECO:0000256" key="5">
    <source>
        <dbReference type="ARBA" id="ARBA00023163"/>
    </source>
</evidence>
<dbReference type="Proteomes" id="UP000030002">
    <property type="component" value="Unassembled WGS sequence"/>
</dbReference>
<dbReference type="PANTHER" id="PTHR43133:SF50">
    <property type="entry name" value="ECF RNA POLYMERASE SIGMA FACTOR SIGM"/>
    <property type="match status" value="1"/>
</dbReference>
<keyword evidence="4" id="KW-0238">DNA-binding</keyword>
<dbReference type="GO" id="GO:0016987">
    <property type="term" value="F:sigma factor activity"/>
    <property type="evidence" value="ECO:0007669"/>
    <property type="project" value="UniProtKB-KW"/>
</dbReference>
<protein>
    <submittedName>
        <fullName evidence="8">RNA polymerase</fullName>
    </submittedName>
</protein>
<dbReference type="InterPro" id="IPR036388">
    <property type="entry name" value="WH-like_DNA-bd_sf"/>
</dbReference>
<gene>
    <name evidence="8" type="ORF">N802_17220</name>
</gene>
<dbReference type="InterPro" id="IPR013325">
    <property type="entry name" value="RNA_pol_sigma_r2"/>
</dbReference>
<dbReference type="RefSeq" id="WP_035915439.1">
    <property type="nucleotide sequence ID" value="NZ_AVPJ01000006.1"/>
</dbReference>
<dbReference type="AlphaFoldDB" id="A0A0A0J961"/>
<dbReference type="CDD" id="cd06171">
    <property type="entry name" value="Sigma70_r4"/>
    <property type="match status" value="1"/>
</dbReference>
<dbReference type="GO" id="GO:0003677">
    <property type="term" value="F:DNA binding"/>
    <property type="evidence" value="ECO:0007669"/>
    <property type="project" value="UniProtKB-KW"/>
</dbReference>
<evidence type="ECO:0000313" key="9">
    <source>
        <dbReference type="Proteomes" id="UP000030002"/>
    </source>
</evidence>
<dbReference type="STRING" id="1385520.N802_17220"/>
<dbReference type="NCBIfam" id="TIGR02983">
    <property type="entry name" value="SigE-fam_strep"/>
    <property type="match status" value="1"/>
</dbReference>
<organism evidence="8 9">
    <name type="scientific">Knoellia sinensis KCTC 19936</name>
    <dbReference type="NCBI Taxonomy" id="1385520"/>
    <lineage>
        <taxon>Bacteria</taxon>
        <taxon>Bacillati</taxon>
        <taxon>Actinomycetota</taxon>
        <taxon>Actinomycetes</taxon>
        <taxon>Micrococcales</taxon>
        <taxon>Intrasporangiaceae</taxon>
        <taxon>Knoellia</taxon>
    </lineage>
</organism>
<evidence type="ECO:0000313" key="8">
    <source>
        <dbReference type="EMBL" id="KGN32547.1"/>
    </source>
</evidence>
<dbReference type="Gene3D" id="1.10.10.10">
    <property type="entry name" value="Winged helix-like DNA-binding domain superfamily/Winged helix DNA-binding domain"/>
    <property type="match status" value="1"/>
</dbReference>
<proteinExistence type="inferred from homology"/>
<evidence type="ECO:0000256" key="1">
    <source>
        <dbReference type="ARBA" id="ARBA00010641"/>
    </source>
</evidence>
<keyword evidence="3" id="KW-0731">Sigma factor</keyword>
<feature type="domain" description="RNA polymerase sigma factor 70 region 4 type 2" evidence="7">
    <location>
        <begin position="107"/>
        <end position="159"/>
    </location>
</feature>
<evidence type="ECO:0000256" key="3">
    <source>
        <dbReference type="ARBA" id="ARBA00023082"/>
    </source>
</evidence>
<dbReference type="InterPro" id="IPR014325">
    <property type="entry name" value="RNA_pol_sigma-E_actinobac"/>
</dbReference>
<dbReference type="InterPro" id="IPR014284">
    <property type="entry name" value="RNA_pol_sigma-70_dom"/>
</dbReference>
<keyword evidence="2" id="KW-0805">Transcription regulation</keyword>
<dbReference type="GO" id="GO:0006352">
    <property type="term" value="P:DNA-templated transcription initiation"/>
    <property type="evidence" value="ECO:0007669"/>
    <property type="project" value="InterPro"/>
</dbReference>
<dbReference type="PANTHER" id="PTHR43133">
    <property type="entry name" value="RNA POLYMERASE ECF-TYPE SIGMA FACTO"/>
    <property type="match status" value="1"/>
</dbReference>
<evidence type="ECO:0000256" key="4">
    <source>
        <dbReference type="ARBA" id="ARBA00023125"/>
    </source>
</evidence>
<dbReference type="Gene3D" id="1.10.1740.10">
    <property type="match status" value="1"/>
</dbReference>
<feature type="domain" description="RNA polymerase sigma-70 region 2" evidence="6">
    <location>
        <begin position="15"/>
        <end position="78"/>
    </location>
</feature>